<reference evidence="2" key="2">
    <citation type="submission" date="2025-08" db="UniProtKB">
        <authorList>
            <consortium name="Ensembl"/>
        </authorList>
    </citation>
    <scope>IDENTIFICATION</scope>
</reference>
<name>W5N1V5_LEPOC</name>
<dbReference type="eggNOG" id="ENOG502S0M7">
    <property type="taxonomic scope" value="Eukaryota"/>
</dbReference>
<feature type="transmembrane region" description="Helical" evidence="1">
    <location>
        <begin position="220"/>
        <end position="238"/>
    </location>
</feature>
<feature type="transmembrane region" description="Helical" evidence="1">
    <location>
        <begin position="247"/>
        <end position="266"/>
    </location>
</feature>
<feature type="transmembrane region" description="Helical" evidence="1">
    <location>
        <begin position="21"/>
        <end position="43"/>
    </location>
</feature>
<evidence type="ECO:0000313" key="3">
    <source>
        <dbReference type="Proteomes" id="UP000018468"/>
    </source>
</evidence>
<sequence length="338" mass="39163">LCRMQMSCQETANGREGEIRVTLHATLIVSSILTFVATTFFYVEATTGSFNGLFLTTIANTTEEYVLEVSLDNWLSTTWILIGVWNGLWLVYVFSTLFRRNVFGTVCCNPEIHPPSFYVFWIFNNLLSIGWLFLWDWQYIFRALSLKILIPYSCYVMLTISYRNLYRHGSWLKINSPQDLWYIRYLIQNGVALYASWTSVEALINFGIVLKYKAGIEDPAVSTIVLTLLLFEILLWFVLENFIFEKYVRYTFTVYPVVILALGGMFTRNYHYDTLPRSTIYCGALMILTAVICVIRLIAICFYDERRPLFVSRIPFPLSDGIESLYHPKIGQNGASKF</sequence>
<keyword evidence="3" id="KW-1185">Reference proteome</keyword>
<feature type="transmembrane region" description="Helical" evidence="1">
    <location>
        <begin position="74"/>
        <end position="94"/>
    </location>
</feature>
<dbReference type="EMBL" id="AHAT01031775">
    <property type="status" value="NOT_ANNOTATED_CDS"/>
    <property type="molecule type" value="Genomic_DNA"/>
</dbReference>
<keyword evidence="1" id="KW-0812">Transmembrane</keyword>
<dbReference type="Bgee" id="ENSLOCG00000011886">
    <property type="expression patterns" value="Expressed in intestine and 3 other cell types or tissues"/>
</dbReference>
<dbReference type="OMA" id="TRYLTQN"/>
<accession>W5N1V5</accession>
<dbReference type="GeneTree" id="ENSGT00530000064862"/>
<organism evidence="2 3">
    <name type="scientific">Lepisosteus oculatus</name>
    <name type="common">Spotted gar</name>
    <dbReference type="NCBI Taxonomy" id="7918"/>
    <lineage>
        <taxon>Eukaryota</taxon>
        <taxon>Metazoa</taxon>
        <taxon>Chordata</taxon>
        <taxon>Craniata</taxon>
        <taxon>Vertebrata</taxon>
        <taxon>Euteleostomi</taxon>
        <taxon>Actinopterygii</taxon>
        <taxon>Neopterygii</taxon>
        <taxon>Holostei</taxon>
        <taxon>Semionotiformes</taxon>
        <taxon>Lepisosteidae</taxon>
        <taxon>Lepisosteus</taxon>
    </lineage>
</organism>
<reference evidence="3" key="1">
    <citation type="submission" date="2011-12" db="EMBL/GenBank/DDBJ databases">
        <title>The Draft Genome of Lepisosteus oculatus.</title>
        <authorList>
            <consortium name="The Broad Institute Genome Assembly &amp; Analysis Group"/>
            <consortium name="Computational R&amp;D Group"/>
            <consortium name="and Sequencing Platform"/>
            <person name="Di Palma F."/>
            <person name="Alfoldi J."/>
            <person name="Johnson J."/>
            <person name="Berlin A."/>
            <person name="Gnerre S."/>
            <person name="Jaffe D."/>
            <person name="MacCallum I."/>
            <person name="Young S."/>
            <person name="Walker B.J."/>
            <person name="Lander E.S."/>
            <person name="Lindblad-Toh K."/>
        </authorList>
    </citation>
    <scope>NUCLEOTIDE SEQUENCE [LARGE SCALE GENOMIC DNA]</scope>
</reference>
<dbReference type="InParanoid" id="W5N1V5"/>
<dbReference type="PANTHER" id="PTHR33802">
    <property type="entry name" value="SI:CH211-161H7.5-RELATED"/>
    <property type="match status" value="1"/>
</dbReference>
<feature type="transmembrane region" description="Helical" evidence="1">
    <location>
        <begin position="140"/>
        <end position="160"/>
    </location>
</feature>
<dbReference type="AlphaFoldDB" id="W5N1V5"/>
<protein>
    <submittedName>
        <fullName evidence="2">Uncharacterized protein</fullName>
    </submittedName>
</protein>
<dbReference type="Proteomes" id="UP000018468">
    <property type="component" value="Linkage group LG9"/>
</dbReference>
<keyword evidence="1" id="KW-1133">Transmembrane helix</keyword>
<feature type="transmembrane region" description="Helical" evidence="1">
    <location>
        <begin position="115"/>
        <end position="134"/>
    </location>
</feature>
<dbReference type="Ensembl" id="ENSLOCT00000014643.1">
    <property type="protein sequence ID" value="ENSLOCP00000014614.1"/>
    <property type="gene ID" value="ENSLOCG00000011886.1"/>
</dbReference>
<dbReference type="HOGENOM" id="CLU_076617_0_0_1"/>
<keyword evidence="1" id="KW-0472">Membrane</keyword>
<proteinExistence type="predicted"/>
<evidence type="ECO:0000313" key="2">
    <source>
        <dbReference type="Ensembl" id="ENSLOCP00000014614.1"/>
    </source>
</evidence>
<reference evidence="2" key="3">
    <citation type="submission" date="2025-09" db="UniProtKB">
        <authorList>
            <consortium name="Ensembl"/>
        </authorList>
    </citation>
    <scope>IDENTIFICATION</scope>
</reference>
<dbReference type="PANTHER" id="PTHR33802:SF3">
    <property type="match status" value="1"/>
</dbReference>
<feature type="transmembrane region" description="Helical" evidence="1">
    <location>
        <begin position="278"/>
        <end position="303"/>
    </location>
</feature>
<evidence type="ECO:0000256" key="1">
    <source>
        <dbReference type="SAM" id="Phobius"/>
    </source>
</evidence>
<dbReference type="EMBL" id="AHAT01031776">
    <property type="status" value="NOT_ANNOTATED_CDS"/>
    <property type="molecule type" value="Genomic_DNA"/>
</dbReference>